<proteinExistence type="predicted"/>
<name>A0ABV6NPR2_9ACTN</name>
<organism evidence="4 5">
    <name type="scientific">Plantactinospora siamensis</name>
    <dbReference type="NCBI Taxonomy" id="555372"/>
    <lineage>
        <taxon>Bacteria</taxon>
        <taxon>Bacillati</taxon>
        <taxon>Actinomycetota</taxon>
        <taxon>Actinomycetes</taxon>
        <taxon>Micromonosporales</taxon>
        <taxon>Micromonosporaceae</taxon>
        <taxon>Plantactinospora</taxon>
    </lineage>
</organism>
<dbReference type="InterPro" id="IPR036628">
    <property type="entry name" value="Clp_N_dom_sf"/>
</dbReference>
<evidence type="ECO:0000256" key="1">
    <source>
        <dbReference type="PROSITE-ProRule" id="PRU01251"/>
    </source>
</evidence>
<sequence>MFERFTQPARTTVVEAQAAARRLRHRRIGTEHLLLALLRQHDGTAEALHDAGVTADGVEAAIVRLHDDAPGTLGETDAAALRTIGIDLAAIRDRLEHTFGPDALEPPTDEPSRRFSGTAGRARRWLGARRGRASGSVEPGWRLPFAPRAKKVLELSLREALRLGHRHIGTEHILLGLLRENGGLAARILADAGVDFTALRQRTEATLRTPAG</sequence>
<keyword evidence="1" id="KW-0677">Repeat</keyword>
<keyword evidence="4" id="KW-0645">Protease</keyword>
<dbReference type="InterPro" id="IPR004176">
    <property type="entry name" value="Clp_R_N"/>
</dbReference>
<reference evidence="4 5" key="1">
    <citation type="submission" date="2024-09" db="EMBL/GenBank/DDBJ databases">
        <authorList>
            <person name="Sun Q."/>
            <person name="Mori K."/>
        </authorList>
    </citation>
    <scope>NUCLEOTIDE SEQUENCE [LARGE SCALE GENOMIC DNA]</scope>
    <source>
        <strain evidence="4 5">TBRC 2205</strain>
    </source>
</reference>
<dbReference type="PANTHER" id="PTHR47016">
    <property type="entry name" value="ATP-DEPENDENT CLP PROTEASE ATP-BINDING SUBUNIT CLPT1, CHLOROPLASTIC"/>
    <property type="match status" value="1"/>
</dbReference>
<dbReference type="GO" id="GO:0008233">
    <property type="term" value="F:peptidase activity"/>
    <property type="evidence" value="ECO:0007669"/>
    <property type="project" value="UniProtKB-KW"/>
</dbReference>
<evidence type="ECO:0000259" key="3">
    <source>
        <dbReference type="PROSITE" id="PS51903"/>
    </source>
</evidence>
<dbReference type="PROSITE" id="PS51903">
    <property type="entry name" value="CLP_R"/>
    <property type="match status" value="1"/>
</dbReference>
<feature type="domain" description="Clp R" evidence="3">
    <location>
        <begin position="2"/>
        <end position="210"/>
    </location>
</feature>
<gene>
    <name evidence="4" type="ORF">ACFFHU_01055</name>
</gene>
<dbReference type="EMBL" id="JBHLUE010000001">
    <property type="protein sequence ID" value="MFC0562768.1"/>
    <property type="molecule type" value="Genomic_DNA"/>
</dbReference>
<keyword evidence="4" id="KW-0378">Hydrolase</keyword>
<dbReference type="InterPro" id="IPR044217">
    <property type="entry name" value="CLPT1/2"/>
</dbReference>
<dbReference type="RefSeq" id="WP_377334690.1">
    <property type="nucleotide sequence ID" value="NZ_JBHLUE010000001.1"/>
</dbReference>
<comment type="caution">
    <text evidence="4">The sequence shown here is derived from an EMBL/GenBank/DDBJ whole genome shotgun (WGS) entry which is preliminary data.</text>
</comment>
<dbReference type="GO" id="GO:0006508">
    <property type="term" value="P:proteolysis"/>
    <property type="evidence" value="ECO:0007669"/>
    <property type="project" value="UniProtKB-KW"/>
</dbReference>
<dbReference type="PANTHER" id="PTHR47016:SF5">
    <property type="entry name" value="CLP DOMAIN SUPERFAMILY PROTEIN"/>
    <property type="match status" value="1"/>
</dbReference>
<dbReference type="Proteomes" id="UP001589894">
    <property type="component" value="Unassembled WGS sequence"/>
</dbReference>
<protein>
    <submittedName>
        <fullName evidence="4">Clp protease N-terminal domain-containing protein</fullName>
    </submittedName>
</protein>
<evidence type="ECO:0000256" key="2">
    <source>
        <dbReference type="SAM" id="MobiDB-lite"/>
    </source>
</evidence>
<feature type="region of interest" description="Disordered" evidence="2">
    <location>
        <begin position="99"/>
        <end position="120"/>
    </location>
</feature>
<dbReference type="Pfam" id="PF02861">
    <property type="entry name" value="Clp_N"/>
    <property type="match status" value="2"/>
</dbReference>
<dbReference type="SUPFAM" id="SSF81923">
    <property type="entry name" value="Double Clp-N motif"/>
    <property type="match status" value="2"/>
</dbReference>
<evidence type="ECO:0000313" key="4">
    <source>
        <dbReference type="EMBL" id="MFC0562768.1"/>
    </source>
</evidence>
<keyword evidence="5" id="KW-1185">Reference proteome</keyword>
<accession>A0ABV6NPR2</accession>
<dbReference type="Gene3D" id="1.10.1780.10">
    <property type="entry name" value="Clp, N-terminal domain"/>
    <property type="match status" value="2"/>
</dbReference>
<evidence type="ECO:0000313" key="5">
    <source>
        <dbReference type="Proteomes" id="UP001589894"/>
    </source>
</evidence>